<accession>L2GKU2</accession>
<evidence type="ECO:0000313" key="3">
    <source>
        <dbReference type="Proteomes" id="UP000011082"/>
    </source>
</evidence>
<dbReference type="AlphaFoldDB" id="L2GKU2"/>
<organism evidence="2 3">
    <name type="scientific">Vittaforma corneae (strain ATCC 50505)</name>
    <name type="common">Microsporidian parasite</name>
    <name type="synonym">Nosema corneum</name>
    <dbReference type="NCBI Taxonomy" id="993615"/>
    <lineage>
        <taxon>Eukaryota</taxon>
        <taxon>Fungi</taxon>
        <taxon>Fungi incertae sedis</taxon>
        <taxon>Microsporidia</taxon>
        <taxon>Nosematidae</taxon>
        <taxon>Vittaforma</taxon>
    </lineage>
</organism>
<dbReference type="Proteomes" id="UP000011082">
    <property type="component" value="Unassembled WGS sequence"/>
</dbReference>
<feature type="transmembrane region" description="Helical" evidence="1">
    <location>
        <begin position="143"/>
        <end position="159"/>
    </location>
</feature>
<dbReference type="VEuPathDB" id="MicrosporidiaDB:VICG_02057"/>
<dbReference type="GeneID" id="19882767"/>
<dbReference type="HOGENOM" id="CLU_131640_0_0_1"/>
<evidence type="ECO:0000256" key="1">
    <source>
        <dbReference type="SAM" id="Phobius"/>
    </source>
</evidence>
<dbReference type="OrthoDB" id="2195934at2759"/>
<sequence length="166" mass="19508">MDSIIEKKLESPEIKSQEEMKQFVSEMQSKITLFEKNMYDMDGVNPETLKKIKAWRSRLLEIVRSNRELPAKEDPEEREGLETLKLLNRQLEYADLNQKILDKSTLKLASLDFSTDELDKVIAETRKRLESNLKKEEGEYRRLILAFTVFICVCIAILIDKIRLKL</sequence>
<dbReference type="OMA" id="RRVWIGI"/>
<evidence type="ECO:0000313" key="2">
    <source>
        <dbReference type="EMBL" id="ELA40917.1"/>
    </source>
</evidence>
<keyword evidence="1" id="KW-0472">Membrane</keyword>
<reference evidence="3" key="1">
    <citation type="submission" date="2011-05" db="EMBL/GenBank/DDBJ databases">
        <title>The genome sequence of Vittaforma corneae strain ATCC 50505.</title>
        <authorList>
            <consortium name="The Broad Institute Genome Sequencing Platform"/>
            <person name="Cuomo C."/>
            <person name="Didier E."/>
            <person name="Bowers L."/>
            <person name="Young S.K."/>
            <person name="Zeng Q."/>
            <person name="Gargeya S."/>
            <person name="Fitzgerald M."/>
            <person name="Haas B."/>
            <person name="Abouelleil A."/>
            <person name="Alvarado L."/>
            <person name="Arachchi H.M."/>
            <person name="Berlin A."/>
            <person name="Chapman S.B."/>
            <person name="Gearin G."/>
            <person name="Goldberg J."/>
            <person name="Griggs A."/>
            <person name="Gujja S."/>
            <person name="Hansen M."/>
            <person name="Heiman D."/>
            <person name="Howarth C."/>
            <person name="Larimer J."/>
            <person name="Lui A."/>
            <person name="MacDonald P.J.P."/>
            <person name="McCowen C."/>
            <person name="Montmayeur A."/>
            <person name="Murphy C."/>
            <person name="Neiman D."/>
            <person name="Pearson M."/>
            <person name="Priest M."/>
            <person name="Roberts A."/>
            <person name="Saif S."/>
            <person name="Shea T."/>
            <person name="Sisk P."/>
            <person name="Stolte C."/>
            <person name="Sykes S."/>
            <person name="Wortman J."/>
            <person name="Nusbaum C."/>
            <person name="Birren B."/>
        </authorList>
    </citation>
    <scope>NUCLEOTIDE SEQUENCE [LARGE SCALE GENOMIC DNA]</scope>
    <source>
        <strain evidence="3">ATCC 50505</strain>
    </source>
</reference>
<dbReference type="RefSeq" id="XP_007605502.1">
    <property type="nucleotide sequence ID" value="XM_007605440.1"/>
</dbReference>
<dbReference type="InParanoid" id="L2GKU2"/>
<keyword evidence="3" id="KW-1185">Reference proteome</keyword>
<name>L2GKU2_VITCO</name>
<keyword evidence="1" id="KW-0812">Transmembrane</keyword>
<gene>
    <name evidence="2" type="ORF">VICG_02057</name>
</gene>
<keyword evidence="1" id="KW-1133">Transmembrane helix</keyword>
<proteinExistence type="predicted"/>
<dbReference type="EMBL" id="JH370155">
    <property type="protein sequence ID" value="ELA40917.1"/>
    <property type="molecule type" value="Genomic_DNA"/>
</dbReference>
<protein>
    <submittedName>
        <fullName evidence="2">Uncharacterized protein</fullName>
    </submittedName>
</protein>